<evidence type="ECO:0000313" key="7">
    <source>
        <dbReference type="EMBL" id="KAL0570725.1"/>
    </source>
</evidence>
<keyword evidence="5 6" id="KW-0472">Membrane</keyword>
<evidence type="ECO:0000256" key="5">
    <source>
        <dbReference type="ARBA" id="ARBA00023136"/>
    </source>
</evidence>
<comment type="caution">
    <text evidence="7">The sequence shown here is derived from an EMBL/GenBank/DDBJ whole genome shotgun (WGS) entry which is preliminary data.</text>
</comment>
<dbReference type="EMBL" id="JBAHYK010000884">
    <property type="protein sequence ID" value="KAL0570725.1"/>
    <property type="molecule type" value="Genomic_DNA"/>
</dbReference>
<sequence length="169" mass="18696">MDMDHSMSDSSSTSEAACKISMLWNWYTVDACFISEHWQIKSGGGYAGMLIAIFVLVVLVEGVRRMGREYDRRIVAHQRAMILNSNSSVDKLNGSGTIEIKPTLVQQAVRSLFHTVQFAAGYMMMLLAMYYNGGIIFTIFVGAYVGHFLTARDTLGHADNPHKEACCGA</sequence>
<comment type="similarity">
    <text evidence="2 6">Belongs to the copper transporter (Ctr) (TC 1.A.56) family. SLC31A subfamily.</text>
</comment>
<dbReference type="PANTHER" id="PTHR12483">
    <property type="entry name" value="SOLUTE CARRIER FAMILY 31 COPPER TRANSPORTERS"/>
    <property type="match status" value="1"/>
</dbReference>
<proteinExistence type="inferred from homology"/>
<comment type="subcellular location">
    <subcellularLocation>
        <location evidence="1 6">Membrane</location>
        <topology evidence="1 6">Multi-pass membrane protein</topology>
    </subcellularLocation>
</comment>
<evidence type="ECO:0000256" key="1">
    <source>
        <dbReference type="ARBA" id="ARBA00004141"/>
    </source>
</evidence>
<reference evidence="7 8" key="1">
    <citation type="submission" date="2024-02" db="EMBL/GenBank/DDBJ databases">
        <title>A draft genome for the cacao thread blight pathogen Marasmius crinis-equi.</title>
        <authorList>
            <person name="Cohen S.P."/>
            <person name="Baruah I.K."/>
            <person name="Amoako-Attah I."/>
            <person name="Bukari Y."/>
            <person name="Meinhardt L.W."/>
            <person name="Bailey B.A."/>
        </authorList>
    </citation>
    <scope>NUCLEOTIDE SEQUENCE [LARGE SCALE GENOMIC DNA]</scope>
    <source>
        <strain evidence="7 8">GH-76</strain>
    </source>
</reference>
<accession>A0ABR3F696</accession>
<dbReference type="Pfam" id="PF04145">
    <property type="entry name" value="Ctr"/>
    <property type="match status" value="1"/>
</dbReference>
<keyword evidence="6" id="KW-0406">Ion transport</keyword>
<protein>
    <recommendedName>
        <fullName evidence="6">Copper transport protein</fullName>
    </recommendedName>
</protein>
<keyword evidence="6" id="KW-0187">Copper transport</keyword>
<keyword evidence="3 6" id="KW-0812">Transmembrane</keyword>
<keyword evidence="4 6" id="KW-1133">Transmembrane helix</keyword>
<evidence type="ECO:0000313" key="8">
    <source>
        <dbReference type="Proteomes" id="UP001465976"/>
    </source>
</evidence>
<keyword evidence="6" id="KW-0813">Transport</keyword>
<evidence type="ECO:0000256" key="2">
    <source>
        <dbReference type="ARBA" id="ARBA00006921"/>
    </source>
</evidence>
<evidence type="ECO:0000256" key="4">
    <source>
        <dbReference type="ARBA" id="ARBA00022989"/>
    </source>
</evidence>
<dbReference type="Proteomes" id="UP001465976">
    <property type="component" value="Unassembled WGS sequence"/>
</dbReference>
<keyword evidence="8" id="KW-1185">Reference proteome</keyword>
<keyword evidence="6" id="KW-0186">Copper</keyword>
<evidence type="ECO:0000256" key="6">
    <source>
        <dbReference type="RuleBase" id="RU367022"/>
    </source>
</evidence>
<gene>
    <name evidence="7" type="primary">CTR3</name>
    <name evidence="7" type="ORF">V5O48_011230</name>
</gene>
<evidence type="ECO:0000256" key="3">
    <source>
        <dbReference type="ARBA" id="ARBA00022692"/>
    </source>
</evidence>
<feature type="transmembrane region" description="Helical" evidence="6">
    <location>
        <begin position="120"/>
        <end position="145"/>
    </location>
</feature>
<organism evidence="7 8">
    <name type="scientific">Marasmius crinis-equi</name>
    <dbReference type="NCBI Taxonomy" id="585013"/>
    <lineage>
        <taxon>Eukaryota</taxon>
        <taxon>Fungi</taxon>
        <taxon>Dikarya</taxon>
        <taxon>Basidiomycota</taxon>
        <taxon>Agaricomycotina</taxon>
        <taxon>Agaricomycetes</taxon>
        <taxon>Agaricomycetidae</taxon>
        <taxon>Agaricales</taxon>
        <taxon>Marasmiineae</taxon>
        <taxon>Marasmiaceae</taxon>
        <taxon>Marasmius</taxon>
    </lineage>
</organism>
<dbReference type="InterPro" id="IPR007274">
    <property type="entry name" value="Cop_transporter"/>
</dbReference>
<feature type="transmembrane region" description="Helical" evidence="6">
    <location>
        <begin position="45"/>
        <end position="63"/>
    </location>
</feature>
<dbReference type="PANTHER" id="PTHR12483:SF73">
    <property type="entry name" value="COPPER TRANSPORT PROTEIN CTR3"/>
    <property type="match status" value="1"/>
</dbReference>
<name>A0ABR3F696_9AGAR</name>